<dbReference type="InterPro" id="IPR024402">
    <property type="entry name" value="DUF2726"/>
</dbReference>
<organism evidence="3 4">
    <name type="scientific">Jeongeupia chitinilytica</name>
    <dbReference type="NCBI Taxonomy" id="1041641"/>
    <lineage>
        <taxon>Bacteria</taxon>
        <taxon>Pseudomonadati</taxon>
        <taxon>Pseudomonadota</taxon>
        <taxon>Betaproteobacteria</taxon>
        <taxon>Neisseriales</taxon>
        <taxon>Chitinibacteraceae</taxon>
        <taxon>Jeongeupia</taxon>
    </lineage>
</organism>
<evidence type="ECO:0000313" key="3">
    <source>
        <dbReference type="EMBL" id="GHD60806.1"/>
    </source>
</evidence>
<proteinExistence type="predicted"/>
<evidence type="ECO:0000256" key="1">
    <source>
        <dbReference type="SAM" id="MobiDB-lite"/>
    </source>
</evidence>
<dbReference type="Pfam" id="PF10881">
    <property type="entry name" value="DUF2726"/>
    <property type="match status" value="1"/>
</dbReference>
<evidence type="ECO:0000259" key="2">
    <source>
        <dbReference type="Pfam" id="PF10881"/>
    </source>
</evidence>
<dbReference type="RefSeq" id="WP_189459502.1">
    <property type="nucleotide sequence ID" value="NZ_BMYO01000003.1"/>
</dbReference>
<keyword evidence="4" id="KW-1185">Reference proteome</keyword>
<reference evidence="4" key="1">
    <citation type="journal article" date="2019" name="Int. J. Syst. Evol. Microbiol.">
        <title>The Global Catalogue of Microorganisms (GCM) 10K type strain sequencing project: providing services to taxonomists for standard genome sequencing and annotation.</title>
        <authorList>
            <consortium name="The Broad Institute Genomics Platform"/>
            <consortium name="The Broad Institute Genome Sequencing Center for Infectious Disease"/>
            <person name="Wu L."/>
            <person name="Ma J."/>
        </authorList>
    </citation>
    <scope>NUCLEOTIDE SEQUENCE [LARGE SCALE GENOMIC DNA]</scope>
    <source>
        <strain evidence="4">KCTC 23701</strain>
    </source>
</reference>
<sequence length="177" mass="19393">MARGACFCALLAVLIVVTVVLGTVMKKNGAGKGASTGSSRFQRKPVLTEREQPAYFRLVEALSPDHIVLAQVSFSQLVVAKGGSQKENYAKFKRISQKSADFVDCRKDFSVLAVIELDDSIHNSKLDKDAERDAFLAEAGIKTLRFRQIPSVDQLRQALPIPRPQEAKPQVEPTGIP</sequence>
<comment type="caution">
    <text evidence="3">The sequence shown here is derived from an EMBL/GenBank/DDBJ whole genome shotgun (WGS) entry which is preliminary data.</text>
</comment>
<evidence type="ECO:0000313" key="4">
    <source>
        <dbReference type="Proteomes" id="UP000604737"/>
    </source>
</evidence>
<feature type="domain" description="DUF2726" evidence="2">
    <location>
        <begin position="44"/>
        <end position="158"/>
    </location>
</feature>
<accession>A0ABQ3H1W4</accession>
<feature type="region of interest" description="Disordered" evidence="1">
    <location>
        <begin position="157"/>
        <end position="177"/>
    </location>
</feature>
<dbReference type="Proteomes" id="UP000604737">
    <property type="component" value="Unassembled WGS sequence"/>
</dbReference>
<gene>
    <name evidence="3" type="ORF">GCM10007350_14410</name>
</gene>
<dbReference type="EMBL" id="BMYO01000003">
    <property type="protein sequence ID" value="GHD60806.1"/>
    <property type="molecule type" value="Genomic_DNA"/>
</dbReference>
<protein>
    <recommendedName>
        <fullName evidence="2">DUF2726 domain-containing protein</fullName>
    </recommendedName>
</protein>
<name>A0ABQ3H1W4_9NEIS</name>